<evidence type="ECO:0000256" key="3">
    <source>
        <dbReference type="ARBA" id="ARBA00023125"/>
    </source>
</evidence>
<dbReference type="AlphaFoldDB" id="A0A8H7AMF1"/>
<keyword evidence="4" id="KW-0804">Transcription</keyword>
<dbReference type="SMART" id="SM00066">
    <property type="entry name" value="GAL4"/>
    <property type="match status" value="1"/>
</dbReference>
<evidence type="ECO:0000256" key="6">
    <source>
        <dbReference type="SAM" id="MobiDB-lite"/>
    </source>
</evidence>
<dbReference type="GO" id="GO:0008270">
    <property type="term" value="F:zinc ion binding"/>
    <property type="evidence" value="ECO:0007669"/>
    <property type="project" value="InterPro"/>
</dbReference>
<dbReference type="PROSITE" id="PS00463">
    <property type="entry name" value="ZN2_CY6_FUNGAL_1"/>
    <property type="match status" value="1"/>
</dbReference>
<dbReference type="EMBL" id="JAACFV010000034">
    <property type="protein sequence ID" value="KAF7510064.1"/>
    <property type="molecule type" value="Genomic_DNA"/>
</dbReference>
<dbReference type="CDD" id="cd00067">
    <property type="entry name" value="GAL4"/>
    <property type="match status" value="1"/>
</dbReference>
<feature type="compositionally biased region" description="Polar residues" evidence="6">
    <location>
        <begin position="7"/>
        <end position="46"/>
    </location>
</feature>
<comment type="subcellular location">
    <subcellularLocation>
        <location evidence="1">Nucleus</location>
    </subcellularLocation>
</comment>
<keyword evidence="3" id="KW-0238">DNA-binding</keyword>
<feature type="compositionally biased region" description="Acidic residues" evidence="6">
    <location>
        <begin position="186"/>
        <end position="199"/>
    </location>
</feature>
<feature type="domain" description="Zn(2)-C6 fungal-type" evidence="7">
    <location>
        <begin position="92"/>
        <end position="125"/>
    </location>
</feature>
<dbReference type="OrthoDB" id="1925334at2759"/>
<reference evidence="8" key="1">
    <citation type="submission" date="2020-02" db="EMBL/GenBank/DDBJ databases">
        <authorList>
            <person name="Palmer J.M."/>
        </authorList>
    </citation>
    <scope>NUCLEOTIDE SEQUENCE</scope>
    <source>
        <strain evidence="8">EPUS1.4</strain>
        <tissue evidence="8">Thallus</tissue>
    </source>
</reference>
<evidence type="ECO:0000256" key="5">
    <source>
        <dbReference type="ARBA" id="ARBA00023242"/>
    </source>
</evidence>
<dbReference type="Gene3D" id="4.10.240.10">
    <property type="entry name" value="Zn(2)-C6 fungal-type DNA-binding domain"/>
    <property type="match status" value="1"/>
</dbReference>
<feature type="region of interest" description="Disordered" evidence="6">
    <location>
        <begin position="1"/>
        <end position="87"/>
    </location>
</feature>
<dbReference type="PANTHER" id="PTHR31845:SF17">
    <property type="entry name" value="ZN(II)2CYS6 TRANSCRIPTION FACTOR (EUROFUNG)"/>
    <property type="match status" value="1"/>
</dbReference>
<dbReference type="Proteomes" id="UP000606974">
    <property type="component" value="Unassembled WGS sequence"/>
</dbReference>
<organism evidence="8 9">
    <name type="scientific">Endocarpon pusillum</name>
    <dbReference type="NCBI Taxonomy" id="364733"/>
    <lineage>
        <taxon>Eukaryota</taxon>
        <taxon>Fungi</taxon>
        <taxon>Dikarya</taxon>
        <taxon>Ascomycota</taxon>
        <taxon>Pezizomycotina</taxon>
        <taxon>Eurotiomycetes</taxon>
        <taxon>Chaetothyriomycetidae</taxon>
        <taxon>Verrucariales</taxon>
        <taxon>Verrucariaceae</taxon>
        <taxon>Endocarpon</taxon>
    </lineage>
</organism>
<evidence type="ECO:0000313" key="9">
    <source>
        <dbReference type="Proteomes" id="UP000606974"/>
    </source>
</evidence>
<protein>
    <recommendedName>
        <fullName evidence="7">Zn(2)-C6 fungal-type domain-containing protein</fullName>
    </recommendedName>
</protein>
<dbReference type="PANTHER" id="PTHR31845">
    <property type="entry name" value="FINGER DOMAIN PROTEIN, PUTATIVE-RELATED"/>
    <property type="match status" value="1"/>
</dbReference>
<dbReference type="CDD" id="cd12148">
    <property type="entry name" value="fungal_TF_MHR"/>
    <property type="match status" value="1"/>
</dbReference>
<feature type="region of interest" description="Disordered" evidence="6">
    <location>
        <begin position="186"/>
        <end position="205"/>
    </location>
</feature>
<dbReference type="PROSITE" id="PS50048">
    <property type="entry name" value="ZN2_CY6_FUNGAL_2"/>
    <property type="match status" value="1"/>
</dbReference>
<keyword evidence="2" id="KW-0805">Transcription regulation</keyword>
<evidence type="ECO:0000256" key="2">
    <source>
        <dbReference type="ARBA" id="ARBA00023015"/>
    </source>
</evidence>
<sequence>MPKRNWTEANPTSPHGVSTITPNLSPSPSHVRSSAQDSPRPLNTQAAPAGATPQKQPKSDTKTATIHKASSNNGSTSMNEPRVPSISRKVKACAACRKQKIKCLMGPGDSPPCQRCRERGLSCRLNKSLQTLMSEDAKWKSSVTRDIAHMHTSLQQVLQTLSLPGLPNPHIHTVEPTVILDHDPENEHEDLEEEEEEQSYDNSPKLSPLAENVAQIPIESLYQITGLRSLHSTESVTDEQKRICKQLRDSDFISRGQISVQDADRLAGYYITRLDPYFYNMTAQYESLDDFRRRSPTLTAAVLTVAALHDVSAKSDLYSLCSKEFKRLVANAMFERKIDVEYLRALVVGSYWLSDVGWTLSGYAIRRAGEFHLRACYYQLTDSLKNPSKYDKDQLCDARDGLRLLYLLYICDHHLSILYGRASIMRDNEHYILGYENYLACSVASDSDKRVAAQVSLLLLMSQIRESLGPEEDTGSPLPESMLPRIKSFERDLENWVLRWSKTHNPNKHIGTFPVKGTYIHHYFSRIYLDAYVFRGLKTKSASQSSVIPQPFVETASAAVTAAVNIVNIILEDVEVQVGLAGVPHYFYGMIAFACVFLVKAAAKHSAQLSINQQETRMLIERLSTQLSATQVGRGHVIHRMAGGLRKMAESLASGVTQQVPAKAAKPESSTQSMDYSPGRPSVLMPLDFMSFNQFPSMDGTNVGLADSDLGFGMPFFDFEGNNIDMSSPVFSFPI</sequence>
<dbReference type="InterPro" id="IPR036864">
    <property type="entry name" value="Zn2-C6_fun-type_DNA-bd_sf"/>
</dbReference>
<name>A0A8H7AMF1_9EURO</name>
<evidence type="ECO:0000313" key="8">
    <source>
        <dbReference type="EMBL" id="KAF7510064.1"/>
    </source>
</evidence>
<keyword evidence="5" id="KW-0539">Nucleus</keyword>
<proteinExistence type="predicted"/>
<accession>A0A8H7AMF1</accession>
<dbReference type="InterPro" id="IPR001138">
    <property type="entry name" value="Zn2Cys6_DnaBD"/>
</dbReference>
<evidence type="ECO:0000256" key="1">
    <source>
        <dbReference type="ARBA" id="ARBA00004123"/>
    </source>
</evidence>
<evidence type="ECO:0000259" key="7">
    <source>
        <dbReference type="PROSITE" id="PS50048"/>
    </source>
</evidence>
<evidence type="ECO:0000256" key="4">
    <source>
        <dbReference type="ARBA" id="ARBA00023163"/>
    </source>
</evidence>
<comment type="caution">
    <text evidence="8">The sequence shown here is derived from an EMBL/GenBank/DDBJ whole genome shotgun (WGS) entry which is preliminary data.</text>
</comment>
<dbReference type="Pfam" id="PF00172">
    <property type="entry name" value="Zn_clus"/>
    <property type="match status" value="1"/>
</dbReference>
<dbReference type="GO" id="GO:0000981">
    <property type="term" value="F:DNA-binding transcription factor activity, RNA polymerase II-specific"/>
    <property type="evidence" value="ECO:0007669"/>
    <property type="project" value="InterPro"/>
</dbReference>
<dbReference type="GO" id="GO:0005634">
    <property type="term" value="C:nucleus"/>
    <property type="evidence" value="ECO:0007669"/>
    <property type="project" value="UniProtKB-SubCell"/>
</dbReference>
<gene>
    <name evidence="8" type="ORF">GJ744_007168</name>
</gene>
<dbReference type="GO" id="GO:0000976">
    <property type="term" value="F:transcription cis-regulatory region binding"/>
    <property type="evidence" value="ECO:0007669"/>
    <property type="project" value="TreeGrafter"/>
</dbReference>
<dbReference type="SUPFAM" id="SSF57701">
    <property type="entry name" value="Zn2/Cys6 DNA-binding domain"/>
    <property type="match status" value="1"/>
</dbReference>
<keyword evidence="9" id="KW-1185">Reference proteome</keyword>
<dbReference type="InterPro" id="IPR051089">
    <property type="entry name" value="prtT"/>
</dbReference>
<feature type="compositionally biased region" description="Polar residues" evidence="6">
    <location>
        <begin position="62"/>
        <end position="79"/>
    </location>
</feature>